<sequence length="390" mass="42172">MDLGTTLSLLLVLLVGLLLGAAVGVLLARARHQPGASPERHVIAQAESRAAEAAVVRESLDRLHDQLRDMAQHGVSWQSQLKQQVEDVRHSTDVLRRETSSLSTALRKPQVRGRWGELHLRRVVELAGLVDRCDFAEQVTARSGDAVLRPDLVVTLAGGKNVVVDAKVPLDAFLDACAVDPGQDSDAVRDGHLARHARQLRQHVDTLAGKAYWRALPSTPEFVVLFVPGESFLSAALEAEPTLLEYAAERQVVLATPTTLIALLRTVAYAWTQQTLADKASEIHELGRDLHERLATMGGHLDRLGRSLTGAVSAYNRAVGSLENRVLVSARRFGDLGVGGDELVTPAVVVDAPRPLTASELLETVAEQRPELPGLDTPDPAQPVVRRVAP</sequence>
<keyword evidence="3" id="KW-0175">Coiled coil</keyword>
<evidence type="ECO:0000313" key="7">
    <source>
        <dbReference type="Proteomes" id="UP000683575"/>
    </source>
</evidence>
<name>A0A975SZU0_9ACTN</name>
<keyword evidence="4" id="KW-0233">DNA recombination</keyword>
<dbReference type="PANTHER" id="PTHR30563">
    <property type="entry name" value="DNA RECOMBINATION PROTEIN RMUC"/>
    <property type="match status" value="1"/>
</dbReference>
<comment type="function">
    <text evidence="1">Involved in DNA recombination.</text>
</comment>
<evidence type="ECO:0000256" key="3">
    <source>
        <dbReference type="ARBA" id="ARBA00023054"/>
    </source>
</evidence>
<accession>A0A975SZU0</accession>
<proteinExistence type="inferred from homology"/>
<dbReference type="InterPro" id="IPR003798">
    <property type="entry name" value="DNA_recombination_RmuC"/>
</dbReference>
<evidence type="ECO:0000313" key="6">
    <source>
        <dbReference type="EMBL" id="QWZ08445.1"/>
    </source>
</evidence>
<reference evidence="6" key="1">
    <citation type="submission" date="2021-06" db="EMBL/GenBank/DDBJ databases">
        <title>Complete genome sequence of Nocardioides sp. G188.</title>
        <authorList>
            <person name="Im W.-T."/>
        </authorList>
    </citation>
    <scope>NUCLEOTIDE SEQUENCE</scope>
    <source>
        <strain evidence="6">G188</strain>
    </source>
</reference>
<evidence type="ECO:0000256" key="5">
    <source>
        <dbReference type="SAM" id="MobiDB-lite"/>
    </source>
</evidence>
<dbReference type="AlphaFoldDB" id="A0A975SZU0"/>
<protein>
    <submittedName>
        <fullName evidence="6">DNA recombination protein RmuC</fullName>
    </submittedName>
</protein>
<evidence type="ECO:0000256" key="2">
    <source>
        <dbReference type="ARBA" id="ARBA00009840"/>
    </source>
</evidence>
<gene>
    <name evidence="6" type="ORF">KRR39_00790</name>
</gene>
<comment type="similarity">
    <text evidence="2">Belongs to the RmuC family.</text>
</comment>
<dbReference type="KEGG" id="nps:KRR39_00790"/>
<organism evidence="6 7">
    <name type="scientific">Nocardioides panacis</name>
    <dbReference type="NCBI Taxonomy" id="2849501"/>
    <lineage>
        <taxon>Bacteria</taxon>
        <taxon>Bacillati</taxon>
        <taxon>Actinomycetota</taxon>
        <taxon>Actinomycetes</taxon>
        <taxon>Propionibacteriales</taxon>
        <taxon>Nocardioidaceae</taxon>
        <taxon>Nocardioides</taxon>
    </lineage>
</organism>
<dbReference type="EMBL" id="CP077062">
    <property type="protein sequence ID" value="QWZ08445.1"/>
    <property type="molecule type" value="Genomic_DNA"/>
</dbReference>
<evidence type="ECO:0000256" key="1">
    <source>
        <dbReference type="ARBA" id="ARBA00003416"/>
    </source>
</evidence>
<dbReference type="Pfam" id="PF02646">
    <property type="entry name" value="RmuC"/>
    <property type="match status" value="1"/>
</dbReference>
<dbReference type="Proteomes" id="UP000683575">
    <property type="component" value="Chromosome"/>
</dbReference>
<dbReference type="GO" id="GO:0006310">
    <property type="term" value="P:DNA recombination"/>
    <property type="evidence" value="ECO:0007669"/>
    <property type="project" value="UniProtKB-KW"/>
</dbReference>
<feature type="region of interest" description="Disordered" evidence="5">
    <location>
        <begin position="369"/>
        <end position="390"/>
    </location>
</feature>
<dbReference type="RefSeq" id="WP_216939935.1">
    <property type="nucleotide sequence ID" value="NZ_CP077062.1"/>
</dbReference>
<evidence type="ECO:0000256" key="4">
    <source>
        <dbReference type="ARBA" id="ARBA00023172"/>
    </source>
</evidence>
<keyword evidence="7" id="KW-1185">Reference proteome</keyword>
<dbReference type="PANTHER" id="PTHR30563:SF0">
    <property type="entry name" value="DNA RECOMBINATION PROTEIN RMUC"/>
    <property type="match status" value="1"/>
</dbReference>